<name>A0A5B9QBK1_9BACT</name>
<evidence type="ECO:0008006" key="3">
    <source>
        <dbReference type="Google" id="ProtNLM"/>
    </source>
</evidence>
<dbReference type="KEGG" id="bgok:Pr1d_24500"/>
<dbReference type="OrthoDB" id="279540at2"/>
<proteinExistence type="predicted"/>
<evidence type="ECO:0000313" key="2">
    <source>
        <dbReference type="Proteomes" id="UP000323917"/>
    </source>
</evidence>
<dbReference type="AlphaFoldDB" id="A0A5B9QBK1"/>
<gene>
    <name evidence="1" type="ORF">Pr1d_24500</name>
</gene>
<evidence type="ECO:0000313" key="1">
    <source>
        <dbReference type="EMBL" id="QEG35159.1"/>
    </source>
</evidence>
<dbReference type="RefSeq" id="WP_148073706.1">
    <property type="nucleotide sequence ID" value="NZ_CP042913.1"/>
</dbReference>
<reference evidence="1 2" key="1">
    <citation type="submission" date="2019-08" db="EMBL/GenBank/DDBJ databases">
        <title>Deep-cultivation of Planctomycetes and their phenomic and genomic characterization uncovers novel biology.</title>
        <authorList>
            <person name="Wiegand S."/>
            <person name="Jogler M."/>
            <person name="Boedeker C."/>
            <person name="Pinto D."/>
            <person name="Vollmers J."/>
            <person name="Rivas-Marin E."/>
            <person name="Kohn T."/>
            <person name="Peeters S.H."/>
            <person name="Heuer A."/>
            <person name="Rast P."/>
            <person name="Oberbeckmann S."/>
            <person name="Bunk B."/>
            <person name="Jeske O."/>
            <person name="Meyerdierks A."/>
            <person name="Storesund J.E."/>
            <person name="Kallscheuer N."/>
            <person name="Luecker S."/>
            <person name="Lage O.M."/>
            <person name="Pohl T."/>
            <person name="Merkel B.J."/>
            <person name="Hornburger P."/>
            <person name="Mueller R.-W."/>
            <person name="Bruemmer F."/>
            <person name="Labrenz M."/>
            <person name="Spormann A.M."/>
            <person name="Op den Camp H."/>
            <person name="Overmann J."/>
            <person name="Amann R."/>
            <person name="Jetten M.S.M."/>
            <person name="Mascher T."/>
            <person name="Medema M.H."/>
            <person name="Devos D.P."/>
            <person name="Kaster A.-K."/>
            <person name="Ovreas L."/>
            <person name="Rohde M."/>
            <person name="Galperin M.Y."/>
            <person name="Jogler C."/>
        </authorList>
    </citation>
    <scope>NUCLEOTIDE SEQUENCE [LARGE SCALE GENOMIC DNA]</scope>
    <source>
        <strain evidence="1 2">Pr1d</strain>
    </source>
</reference>
<sequence length="771" mass="85839">MSTEVTTTTDELIEQLLEAGINGIGKGLPIVPCNRKVPCDDRGLPADDWQNLPISIERLEAGLRGADDPAIGLIMGPRSGIIDSETDGPDEEEAEAHLFRGCHTPITAAYKSPRGGHTLWKYDPRLEVLGKASYTYKAPNGKHVTIRLGLGAKASQSIIPPSAGREWLPGVSPDECDIQPLPELVIQRLLAAVAKESKRQTADTTSNDINSVCLRAMQSSTKSIEDGNDGSKRLYIVACRAVEYDLSDSEAVATIRAYEAEKPFPRSWSDGEVLQRVRDADADKKVFRGSAVIIRNYDEIEVEIDDDDEDGKKKTKTVLVPKSMTDIIADIYRHRGNWPRRVDNSLFVDDEHGLSWFDRRTTPAVFGWMRRNHSVDWKKGGKYVTQPELTAEIERTATKYEAIELFPHEPPIHGIYYRGTPPKLGDGSHLKWLLDRFRPETTIDYDLIKAAFMTAMWGGPAGCRPAFVITSDWGRGVGKSTVAQLIGQLFGGHIDVSAGEDISKLKTRFLTPEARTKRIAQIDNIKTMKLSWAELESLITATTISGHQLYVGEGQRPNVLTWFLTLNGVSLATDMAQRSVIIKVVKGENSGTWLEETRTYIDKHRDKIIGDIIAALRDEPFPLAEYSRWATWEEHVLTRLPEPGDAQRVILERQGEANCEMDEAEIVEGYFADQLDRLGYGPDSAQVRIPVAIVARWYCKATNERAKTPQISKHLTQMAREGQLKCLSPDPSRSYGRCFVWTGHSADVLNHPICNDLQSRLNVVGADGEDA</sequence>
<dbReference type="EMBL" id="CP042913">
    <property type="protein sequence ID" value="QEG35159.1"/>
    <property type="molecule type" value="Genomic_DNA"/>
</dbReference>
<organism evidence="1 2">
    <name type="scientific">Bythopirellula goksoeyrii</name>
    <dbReference type="NCBI Taxonomy" id="1400387"/>
    <lineage>
        <taxon>Bacteria</taxon>
        <taxon>Pseudomonadati</taxon>
        <taxon>Planctomycetota</taxon>
        <taxon>Planctomycetia</taxon>
        <taxon>Pirellulales</taxon>
        <taxon>Lacipirellulaceae</taxon>
        <taxon>Bythopirellula</taxon>
    </lineage>
</organism>
<accession>A0A5B9QBK1</accession>
<protein>
    <recommendedName>
        <fullName evidence="3">DNA primase/polymerase bifunctional N-terminal domain-containing protein</fullName>
    </recommendedName>
</protein>
<keyword evidence="2" id="KW-1185">Reference proteome</keyword>
<dbReference type="Proteomes" id="UP000323917">
    <property type="component" value="Chromosome"/>
</dbReference>